<feature type="domain" description="Multidrug resistance protein MdtA-like barrel-sandwich hybrid" evidence="5">
    <location>
        <begin position="61"/>
        <end position="181"/>
    </location>
</feature>
<keyword evidence="3" id="KW-0813">Transport</keyword>
<evidence type="ECO:0000256" key="2">
    <source>
        <dbReference type="ARBA" id="ARBA00009477"/>
    </source>
</evidence>
<dbReference type="NCBIfam" id="TIGR01730">
    <property type="entry name" value="RND_mfp"/>
    <property type="match status" value="1"/>
</dbReference>
<feature type="coiled-coil region" evidence="4">
    <location>
        <begin position="100"/>
        <end position="151"/>
    </location>
</feature>
<dbReference type="Gene3D" id="2.40.50.100">
    <property type="match status" value="1"/>
</dbReference>
<sequence>MKIRKDLIPCAALITFALLTACKKTEQPEIQRRSVLLTQPTHAEKTTVKTYSGRVYEAQTINLGFKVAGQISKIYVQEGDFIRQGQLVAQLDDKDYRLGVEALQIQYEQVKDEVDRSRILFEQHSLSANDYEKAEAGLQQLKVQLQSNRNKIAYTRLYAPTDGYVQSVNFSPAEMVDAGTAVLSLMNTSQMEVVTDIPAEIYLMREQITEYSCHLDGTEQSHEWPMRLLSLLPRADGNQLYRLRLTFDRKPEQTITAGMNIEVRLCIAVSSDQENRLTIPLSAIFRNGKQTCVWVLRSDSTVEQRQITIADEIQGDRVIVTKGLKDNEQIVRAGVHALQPGEKVKVLEKPSETNVGGLL</sequence>
<comment type="caution">
    <text evidence="7">The sequence shown here is derived from an EMBL/GenBank/DDBJ whole genome shotgun (WGS) entry which is preliminary data.</text>
</comment>
<dbReference type="Gene3D" id="2.40.420.20">
    <property type="match status" value="1"/>
</dbReference>
<dbReference type="PANTHER" id="PTHR30469">
    <property type="entry name" value="MULTIDRUG RESISTANCE PROTEIN MDTA"/>
    <property type="match status" value="1"/>
</dbReference>
<evidence type="ECO:0000259" key="5">
    <source>
        <dbReference type="Pfam" id="PF25917"/>
    </source>
</evidence>
<gene>
    <name evidence="7" type="ORF">H9789_04215</name>
</gene>
<evidence type="ECO:0000256" key="1">
    <source>
        <dbReference type="ARBA" id="ARBA00004196"/>
    </source>
</evidence>
<protein>
    <submittedName>
        <fullName evidence="7">Efflux RND transporter periplasmic adaptor subunit</fullName>
    </submittedName>
</protein>
<comment type="similarity">
    <text evidence="2">Belongs to the membrane fusion protein (MFP) (TC 8.A.1) family.</text>
</comment>
<dbReference type="InterPro" id="IPR058627">
    <property type="entry name" value="MdtA-like_C"/>
</dbReference>
<dbReference type="Gene3D" id="1.10.287.470">
    <property type="entry name" value="Helix hairpin bin"/>
    <property type="match status" value="1"/>
</dbReference>
<dbReference type="Proteomes" id="UP000823865">
    <property type="component" value="Unassembled WGS sequence"/>
</dbReference>
<evidence type="ECO:0000256" key="3">
    <source>
        <dbReference type="ARBA" id="ARBA00022448"/>
    </source>
</evidence>
<evidence type="ECO:0000313" key="8">
    <source>
        <dbReference type="Proteomes" id="UP000823865"/>
    </source>
</evidence>
<dbReference type="InterPro" id="IPR006143">
    <property type="entry name" value="RND_pump_MFP"/>
</dbReference>
<keyword evidence="4" id="KW-0175">Coiled coil</keyword>
<name>A0A9E2L5J0_9BACT</name>
<reference evidence="7" key="1">
    <citation type="journal article" date="2021" name="PeerJ">
        <title>Extensive microbial diversity within the chicken gut microbiome revealed by metagenomics and culture.</title>
        <authorList>
            <person name="Gilroy R."/>
            <person name="Ravi A."/>
            <person name="Getino M."/>
            <person name="Pursley I."/>
            <person name="Horton D.L."/>
            <person name="Alikhan N.F."/>
            <person name="Baker D."/>
            <person name="Gharbi K."/>
            <person name="Hall N."/>
            <person name="Watson M."/>
            <person name="Adriaenssens E.M."/>
            <person name="Foster-Nyarko E."/>
            <person name="Jarju S."/>
            <person name="Secka A."/>
            <person name="Antonio M."/>
            <person name="Oren A."/>
            <person name="Chaudhuri R.R."/>
            <person name="La Ragione R."/>
            <person name="Hildebrand F."/>
            <person name="Pallen M.J."/>
        </authorList>
    </citation>
    <scope>NUCLEOTIDE SEQUENCE</scope>
    <source>
        <strain evidence="7">G3-2149</strain>
    </source>
</reference>
<dbReference type="PROSITE" id="PS51257">
    <property type="entry name" value="PROKAR_LIPOPROTEIN"/>
    <property type="match status" value="1"/>
</dbReference>
<evidence type="ECO:0000313" key="7">
    <source>
        <dbReference type="EMBL" id="MBU3853014.1"/>
    </source>
</evidence>
<reference evidence="7" key="2">
    <citation type="submission" date="2021-04" db="EMBL/GenBank/DDBJ databases">
        <authorList>
            <person name="Gilroy R."/>
        </authorList>
    </citation>
    <scope>NUCLEOTIDE SEQUENCE</scope>
    <source>
        <strain evidence="7">G3-2149</strain>
    </source>
</reference>
<dbReference type="GO" id="GO:0015562">
    <property type="term" value="F:efflux transmembrane transporter activity"/>
    <property type="evidence" value="ECO:0007669"/>
    <property type="project" value="TreeGrafter"/>
</dbReference>
<organism evidence="7 8">
    <name type="scientific">Candidatus Paraprevotella stercoravium</name>
    <dbReference type="NCBI Taxonomy" id="2838725"/>
    <lineage>
        <taxon>Bacteria</taxon>
        <taxon>Pseudomonadati</taxon>
        <taxon>Bacteroidota</taxon>
        <taxon>Bacteroidia</taxon>
        <taxon>Bacteroidales</taxon>
        <taxon>Prevotellaceae</taxon>
        <taxon>Paraprevotella</taxon>
    </lineage>
</organism>
<dbReference type="AlphaFoldDB" id="A0A9E2L5J0"/>
<proteinExistence type="inferred from homology"/>
<dbReference type="InterPro" id="IPR058625">
    <property type="entry name" value="MdtA-like_BSH"/>
</dbReference>
<dbReference type="Pfam" id="PF25967">
    <property type="entry name" value="RND-MFP_C"/>
    <property type="match status" value="1"/>
</dbReference>
<dbReference type="SUPFAM" id="SSF111369">
    <property type="entry name" value="HlyD-like secretion proteins"/>
    <property type="match status" value="1"/>
</dbReference>
<accession>A0A9E2L5J0</accession>
<dbReference type="Gene3D" id="2.40.30.170">
    <property type="match status" value="1"/>
</dbReference>
<dbReference type="Pfam" id="PF25917">
    <property type="entry name" value="BSH_RND"/>
    <property type="match status" value="1"/>
</dbReference>
<dbReference type="PANTHER" id="PTHR30469:SF15">
    <property type="entry name" value="HLYD FAMILY OF SECRETION PROTEINS"/>
    <property type="match status" value="1"/>
</dbReference>
<comment type="subcellular location">
    <subcellularLocation>
        <location evidence="1">Cell envelope</location>
    </subcellularLocation>
</comment>
<feature type="domain" description="Multidrug resistance protein MdtA-like C-terminal permuted SH3" evidence="6">
    <location>
        <begin position="275"/>
        <end position="333"/>
    </location>
</feature>
<evidence type="ECO:0000259" key="6">
    <source>
        <dbReference type="Pfam" id="PF25967"/>
    </source>
</evidence>
<dbReference type="GO" id="GO:1990281">
    <property type="term" value="C:efflux pump complex"/>
    <property type="evidence" value="ECO:0007669"/>
    <property type="project" value="TreeGrafter"/>
</dbReference>
<dbReference type="EMBL" id="JAHLFU010000083">
    <property type="protein sequence ID" value="MBU3853014.1"/>
    <property type="molecule type" value="Genomic_DNA"/>
</dbReference>
<evidence type="ECO:0000256" key="4">
    <source>
        <dbReference type="SAM" id="Coils"/>
    </source>
</evidence>